<evidence type="ECO:0000313" key="1">
    <source>
        <dbReference type="Ensembl" id="ENSGEVP00005010036.1"/>
    </source>
</evidence>
<dbReference type="Proteomes" id="UP000694390">
    <property type="component" value="Chromosome 5"/>
</dbReference>
<reference evidence="1" key="1">
    <citation type="submission" date="2019-06" db="EMBL/GenBank/DDBJ databases">
        <title>G10K-VGP Goodes thornscrub tortoise genome, primary haplotype.</title>
        <authorList>
            <person name="Murphy B."/>
            <person name="Edwards T."/>
            <person name="Rhie A."/>
            <person name="Koren S."/>
            <person name="Phillippy A."/>
            <person name="Fedrigo O."/>
            <person name="Haase B."/>
            <person name="Mountcastle J."/>
            <person name="Lewin H."/>
            <person name="Damas J."/>
            <person name="Howe K."/>
            <person name="Formenti G."/>
            <person name="Myers G."/>
            <person name="Durbin R."/>
            <person name="Jarvis E.D."/>
        </authorList>
    </citation>
    <scope>NUCLEOTIDE SEQUENCE [LARGE SCALE GENOMIC DNA]</scope>
</reference>
<reference evidence="1" key="3">
    <citation type="submission" date="2025-09" db="UniProtKB">
        <authorList>
            <consortium name="Ensembl"/>
        </authorList>
    </citation>
    <scope>IDENTIFICATION</scope>
</reference>
<sequence>FFKYIDPFKNYRIYSWKFIKVNKSALTQKSPGPDGFSEFYKRTSDVIAGKLATLLNYTIEIAKLQKDKVLSGSRAPFSLLNVDMKILSETLFRRPETAALHIYTG</sequence>
<protein>
    <submittedName>
        <fullName evidence="1">Uncharacterized protein</fullName>
    </submittedName>
</protein>
<organism evidence="1 2">
    <name type="scientific">Gopherus evgoodei</name>
    <name type="common">Goodes thornscrub tortoise</name>
    <dbReference type="NCBI Taxonomy" id="1825980"/>
    <lineage>
        <taxon>Eukaryota</taxon>
        <taxon>Metazoa</taxon>
        <taxon>Chordata</taxon>
        <taxon>Craniata</taxon>
        <taxon>Vertebrata</taxon>
        <taxon>Euteleostomi</taxon>
        <taxon>Archelosauria</taxon>
        <taxon>Testudinata</taxon>
        <taxon>Testudines</taxon>
        <taxon>Cryptodira</taxon>
        <taxon>Durocryptodira</taxon>
        <taxon>Testudinoidea</taxon>
        <taxon>Testudinidae</taxon>
        <taxon>Gopherus</taxon>
    </lineage>
</organism>
<keyword evidence="2" id="KW-1185">Reference proteome</keyword>
<evidence type="ECO:0000313" key="2">
    <source>
        <dbReference type="Proteomes" id="UP000694390"/>
    </source>
</evidence>
<dbReference type="Ensembl" id="ENSGEVT00005010520.1">
    <property type="protein sequence ID" value="ENSGEVP00005010036.1"/>
    <property type="gene ID" value="ENSGEVG00005007116.1"/>
</dbReference>
<name>A0A8C4W4J7_9SAUR</name>
<dbReference type="AlphaFoldDB" id="A0A8C4W4J7"/>
<accession>A0A8C4W4J7</accession>
<reference evidence="1" key="2">
    <citation type="submission" date="2025-08" db="UniProtKB">
        <authorList>
            <consortium name="Ensembl"/>
        </authorList>
    </citation>
    <scope>IDENTIFICATION</scope>
</reference>
<proteinExistence type="predicted"/>